<evidence type="ECO:0000256" key="1">
    <source>
        <dbReference type="ARBA" id="ARBA00011073"/>
    </source>
</evidence>
<keyword evidence="4 5" id="KW-0720">Serine protease</keyword>
<evidence type="ECO:0000256" key="7">
    <source>
        <dbReference type="SAM" id="SignalP"/>
    </source>
</evidence>
<dbReference type="InterPro" id="IPR034080">
    <property type="entry name" value="Protease_P7-like_dom"/>
</dbReference>
<dbReference type="PANTHER" id="PTHR43399:SF4">
    <property type="entry name" value="CELL WALL-ASSOCIATED PROTEASE"/>
    <property type="match status" value="1"/>
</dbReference>
<evidence type="ECO:0000313" key="10">
    <source>
        <dbReference type="Proteomes" id="UP000298337"/>
    </source>
</evidence>
<keyword evidence="3 5" id="KW-0378">Hydrolase</keyword>
<evidence type="ECO:0000256" key="2">
    <source>
        <dbReference type="ARBA" id="ARBA00022670"/>
    </source>
</evidence>
<evidence type="ECO:0000256" key="6">
    <source>
        <dbReference type="RuleBase" id="RU003355"/>
    </source>
</evidence>
<dbReference type="Proteomes" id="UP000298337">
    <property type="component" value="Unassembled WGS sequence"/>
</dbReference>
<accession>A0A4Z0P7D3</accession>
<evidence type="ECO:0000259" key="8">
    <source>
        <dbReference type="Pfam" id="PF00082"/>
    </source>
</evidence>
<feature type="signal peptide" evidence="7">
    <location>
        <begin position="1"/>
        <end position="24"/>
    </location>
</feature>
<sequence>MSFPLPSQLRLLALGLLLPTLSLAQTPAPASAAPSTAPTTSPQWYLLDPQRDGVMGVSATRTYAELLQGRTSTPVTVAIIDAGIDTAHVDLKRLLWRNPKEIAGNGKDDDQNGYVDDAYGWSFLGGPDGRNVDIDTYEDTRMLARLQPRFKGKTRATVPAAQRADYDLYVKVNKSYTDKLKENTQRLKEIEQAYTENLQGSEAVKQALNVAALDTATLHHPPTTDPELRAVTQGLYQNLAQAGYPSLEAVLEEIKEALTDTKNQLDYSLNLKFDPRGVVQDHPNDVKERRYGNHDLYGPEPSHGTHVAGIIGADRENGLGILGLASNVRLMAVRAVPNGDERDKDVANAIRYAVDNGASIINMSFGKYYSPQRAAVEEAIRYAGSKGVLLVHSAGNESKNLDQEMQYPSPTFQNGQRIPNMITVGASSRTNNADLTADFSNYGRHAVDVFAPGNQIYSTIPGSKYANKSGTSMAAPVVTGIAAVLKSYFPSLTATQLKRIILQSAEPVHTQVHQPGTKKLVDFRELSETGGIVNMYRAVELARQQAAQ</sequence>
<comment type="similarity">
    <text evidence="1 5 6">Belongs to the peptidase S8 family.</text>
</comment>
<dbReference type="EMBL" id="SRLA01000002">
    <property type="protein sequence ID" value="TGE08079.1"/>
    <property type="molecule type" value="Genomic_DNA"/>
</dbReference>
<dbReference type="PRINTS" id="PR00723">
    <property type="entry name" value="SUBTILISIN"/>
</dbReference>
<dbReference type="InterPro" id="IPR000209">
    <property type="entry name" value="Peptidase_S8/S53_dom"/>
</dbReference>
<organism evidence="9 10">
    <name type="scientific">Hymenobacter fodinae</name>
    <dbReference type="NCBI Taxonomy" id="2510796"/>
    <lineage>
        <taxon>Bacteria</taxon>
        <taxon>Pseudomonadati</taxon>
        <taxon>Bacteroidota</taxon>
        <taxon>Cytophagia</taxon>
        <taxon>Cytophagales</taxon>
        <taxon>Hymenobacteraceae</taxon>
        <taxon>Hymenobacter</taxon>
    </lineage>
</organism>
<dbReference type="Pfam" id="PF00082">
    <property type="entry name" value="Peptidase_S8"/>
    <property type="match status" value="1"/>
</dbReference>
<feature type="chain" id="PRO_5021253173" evidence="7">
    <location>
        <begin position="25"/>
        <end position="548"/>
    </location>
</feature>
<evidence type="ECO:0000313" key="9">
    <source>
        <dbReference type="EMBL" id="TGE08079.1"/>
    </source>
</evidence>
<dbReference type="GO" id="GO:0006508">
    <property type="term" value="P:proteolysis"/>
    <property type="evidence" value="ECO:0007669"/>
    <property type="project" value="UniProtKB-KW"/>
</dbReference>
<comment type="caution">
    <text evidence="9">The sequence shown here is derived from an EMBL/GenBank/DDBJ whole genome shotgun (WGS) entry which is preliminary data.</text>
</comment>
<keyword evidence="7" id="KW-0732">Signal</keyword>
<dbReference type="PROSITE" id="PS00136">
    <property type="entry name" value="SUBTILASE_ASP"/>
    <property type="match status" value="1"/>
</dbReference>
<dbReference type="PROSITE" id="PS00138">
    <property type="entry name" value="SUBTILASE_SER"/>
    <property type="match status" value="1"/>
</dbReference>
<proteinExistence type="inferred from homology"/>
<protein>
    <submittedName>
        <fullName evidence="9">Peptidase S8</fullName>
    </submittedName>
</protein>
<dbReference type="InterPro" id="IPR051048">
    <property type="entry name" value="Peptidase_S8/S53_subtilisin"/>
</dbReference>
<keyword evidence="10" id="KW-1185">Reference proteome</keyword>
<dbReference type="AlphaFoldDB" id="A0A4Z0P7D3"/>
<dbReference type="InterPro" id="IPR036852">
    <property type="entry name" value="Peptidase_S8/S53_dom_sf"/>
</dbReference>
<dbReference type="OrthoDB" id="9798386at2"/>
<keyword evidence="2 5" id="KW-0645">Protease</keyword>
<evidence type="ECO:0000256" key="3">
    <source>
        <dbReference type="ARBA" id="ARBA00022801"/>
    </source>
</evidence>
<dbReference type="Gene3D" id="3.40.50.200">
    <property type="entry name" value="Peptidase S8/S53 domain"/>
    <property type="match status" value="2"/>
</dbReference>
<evidence type="ECO:0000256" key="5">
    <source>
        <dbReference type="PROSITE-ProRule" id="PRU01240"/>
    </source>
</evidence>
<feature type="active site" description="Charge relay system" evidence="5">
    <location>
        <position position="303"/>
    </location>
</feature>
<gene>
    <name evidence="9" type="ORF">EU556_10100</name>
</gene>
<dbReference type="InterPro" id="IPR022398">
    <property type="entry name" value="Peptidase_S8_His-AS"/>
</dbReference>
<dbReference type="InterPro" id="IPR015500">
    <property type="entry name" value="Peptidase_S8_subtilisin-rel"/>
</dbReference>
<dbReference type="InterPro" id="IPR023827">
    <property type="entry name" value="Peptidase_S8_Asp-AS"/>
</dbReference>
<evidence type="ECO:0000256" key="4">
    <source>
        <dbReference type="ARBA" id="ARBA00022825"/>
    </source>
</evidence>
<feature type="domain" description="Peptidase S8/S53" evidence="8">
    <location>
        <begin position="75"/>
        <end position="510"/>
    </location>
</feature>
<feature type="active site" description="Charge relay system" evidence="5">
    <location>
        <position position="472"/>
    </location>
</feature>
<dbReference type="PROSITE" id="PS00137">
    <property type="entry name" value="SUBTILASE_HIS"/>
    <property type="match status" value="1"/>
</dbReference>
<dbReference type="SUPFAM" id="SSF52743">
    <property type="entry name" value="Subtilisin-like"/>
    <property type="match status" value="1"/>
</dbReference>
<dbReference type="PANTHER" id="PTHR43399">
    <property type="entry name" value="SUBTILISIN-RELATED"/>
    <property type="match status" value="1"/>
</dbReference>
<reference evidence="9 10" key="1">
    <citation type="submission" date="2019-04" db="EMBL/GenBank/DDBJ databases">
        <authorList>
            <person name="Feng G."/>
            <person name="Zhang J."/>
            <person name="Zhu H."/>
        </authorList>
    </citation>
    <scope>NUCLEOTIDE SEQUENCE [LARGE SCALE GENOMIC DNA]</scope>
    <source>
        <strain evidence="9 10">92R-1</strain>
    </source>
</reference>
<dbReference type="GO" id="GO:0004252">
    <property type="term" value="F:serine-type endopeptidase activity"/>
    <property type="evidence" value="ECO:0007669"/>
    <property type="project" value="UniProtKB-UniRule"/>
</dbReference>
<feature type="active site" description="Charge relay system" evidence="5">
    <location>
        <position position="81"/>
    </location>
</feature>
<dbReference type="PROSITE" id="PS51892">
    <property type="entry name" value="SUBTILASE"/>
    <property type="match status" value="1"/>
</dbReference>
<dbReference type="InterPro" id="IPR023828">
    <property type="entry name" value="Peptidase_S8_Ser-AS"/>
</dbReference>
<dbReference type="CDD" id="cd07483">
    <property type="entry name" value="Peptidases_S8_Subtilisin_Novo-like"/>
    <property type="match status" value="1"/>
</dbReference>
<dbReference type="RefSeq" id="WP_135433756.1">
    <property type="nucleotide sequence ID" value="NZ_SRLA01000002.1"/>
</dbReference>
<name>A0A4Z0P7D3_9BACT</name>